<gene>
    <name evidence="3" type="ORF">UFOVP1103_29</name>
    <name evidence="4" type="ORF">UFOVP1464_2</name>
    <name evidence="5" type="ORF">UFOVP1553_7</name>
</gene>
<dbReference type="InterPro" id="IPR050742">
    <property type="entry name" value="Helicase_Restrict-Modif_Enz"/>
</dbReference>
<keyword evidence="5" id="KW-0547">Nucleotide-binding</keyword>
<organism evidence="5">
    <name type="scientific">uncultured Caudovirales phage</name>
    <dbReference type="NCBI Taxonomy" id="2100421"/>
    <lineage>
        <taxon>Viruses</taxon>
        <taxon>Duplodnaviria</taxon>
        <taxon>Heunggongvirae</taxon>
        <taxon>Uroviricota</taxon>
        <taxon>Caudoviricetes</taxon>
        <taxon>Peduoviridae</taxon>
        <taxon>Maltschvirus</taxon>
        <taxon>Maltschvirus maltsch</taxon>
    </lineage>
</organism>
<dbReference type="GO" id="GO:0016787">
    <property type="term" value="F:hydrolase activity"/>
    <property type="evidence" value="ECO:0007669"/>
    <property type="project" value="InterPro"/>
</dbReference>
<dbReference type="InterPro" id="IPR014001">
    <property type="entry name" value="Helicase_ATP-bd"/>
</dbReference>
<sequence length="544" mass="60287">MLVLRPYQNDTLQAIYAWFTDNQTGNPCVEMPTGSGKSVLIAALVKQSLESWPDTSILMLTHVKELIEQNHAKLIKLWPDAPVGIYSASIGQKVLNNKITFAGIQSVCKMASELNKIDLIIIDECHLISHKDEGNYRKLIKALISRNPNLRVIGFTATPYRLGHGYIHQGENALFSDIITPISIEELVQDNYLARLHSKHTSQHIDTSDVHIRGGEFIPSELSDAAIKANDGIVAETLVRAKHCKSILVFASGVEHAETLATRFTEYGERALCVTGANSMQEREDILEQFTSGKLRILTNANILTTGFDYPDIDCIVLARPTMSAGLYVQMAGRGLRVKSHTDHCLVLDFAGCVMKHGAITMVRPPAKKGTKVGDAPVKICPGSMDDGAVCMEILHLSVMKCHVCGYEYTKRAKPKAVLYDDDIMGASHKSSMSIGSWRWGEHTSAQSGKRMLKVRYYGRSFTAPVIVEYFPVTHTGFAGDKARGTVAQIANLARAEKFSLDSEDDLANAATMLNNAHHPLMIKYRRDGKFYQVTERTWHDINN</sequence>
<dbReference type="InterPro" id="IPR001650">
    <property type="entry name" value="Helicase_C-like"/>
</dbReference>
<dbReference type="EMBL" id="LR797046">
    <property type="protein sequence ID" value="CAB4183492.1"/>
    <property type="molecule type" value="Genomic_DNA"/>
</dbReference>
<dbReference type="CDD" id="cd18799">
    <property type="entry name" value="SF2_C_EcoAI-like"/>
    <property type="match status" value="1"/>
</dbReference>
<dbReference type="SUPFAM" id="SSF52540">
    <property type="entry name" value="P-loop containing nucleoside triphosphate hydrolases"/>
    <property type="match status" value="1"/>
</dbReference>
<dbReference type="EMBL" id="LR797402">
    <property type="protein sequence ID" value="CAB4213887.1"/>
    <property type="molecule type" value="Genomic_DNA"/>
</dbReference>
<dbReference type="GO" id="GO:0005524">
    <property type="term" value="F:ATP binding"/>
    <property type="evidence" value="ECO:0007669"/>
    <property type="project" value="InterPro"/>
</dbReference>
<dbReference type="SMART" id="SM00490">
    <property type="entry name" value="HELICc"/>
    <property type="match status" value="1"/>
</dbReference>
<dbReference type="GO" id="GO:0004386">
    <property type="term" value="F:helicase activity"/>
    <property type="evidence" value="ECO:0007669"/>
    <property type="project" value="UniProtKB-KW"/>
</dbReference>
<evidence type="ECO:0000259" key="2">
    <source>
        <dbReference type="PROSITE" id="PS51194"/>
    </source>
</evidence>
<dbReference type="GO" id="GO:0003677">
    <property type="term" value="F:DNA binding"/>
    <property type="evidence" value="ECO:0007669"/>
    <property type="project" value="InterPro"/>
</dbReference>
<evidence type="ECO:0000313" key="4">
    <source>
        <dbReference type="EMBL" id="CAB4213887.1"/>
    </source>
</evidence>
<dbReference type="EMBL" id="LR798402">
    <property type="protein sequence ID" value="CAB5229247.1"/>
    <property type="molecule type" value="Genomic_DNA"/>
</dbReference>
<evidence type="ECO:0000259" key="1">
    <source>
        <dbReference type="PROSITE" id="PS51192"/>
    </source>
</evidence>
<reference evidence="5" key="1">
    <citation type="submission" date="2020-05" db="EMBL/GenBank/DDBJ databases">
        <authorList>
            <person name="Chiriac C."/>
            <person name="Salcher M."/>
            <person name="Ghai R."/>
            <person name="Kavagutti S V."/>
        </authorList>
    </citation>
    <scope>NUCLEOTIDE SEQUENCE</scope>
</reference>
<keyword evidence="5" id="KW-0347">Helicase</keyword>
<evidence type="ECO:0000313" key="3">
    <source>
        <dbReference type="EMBL" id="CAB4183492.1"/>
    </source>
</evidence>
<dbReference type="PANTHER" id="PTHR47396">
    <property type="entry name" value="TYPE I RESTRICTION ENZYME ECOKI R PROTEIN"/>
    <property type="match status" value="1"/>
</dbReference>
<dbReference type="InterPro" id="IPR006935">
    <property type="entry name" value="Helicase/UvrB_N"/>
</dbReference>
<evidence type="ECO:0000313" key="5">
    <source>
        <dbReference type="EMBL" id="CAB5229247.1"/>
    </source>
</evidence>
<dbReference type="PROSITE" id="PS51192">
    <property type="entry name" value="HELICASE_ATP_BIND_1"/>
    <property type="match status" value="1"/>
</dbReference>
<keyword evidence="5" id="KW-0378">Hydrolase</keyword>
<dbReference type="PROSITE" id="PS51194">
    <property type="entry name" value="HELICASE_CTER"/>
    <property type="match status" value="1"/>
</dbReference>
<keyword evidence="5" id="KW-0067">ATP-binding</keyword>
<feature type="domain" description="Helicase ATP-binding" evidence="1">
    <location>
        <begin position="18"/>
        <end position="159"/>
    </location>
</feature>
<protein>
    <submittedName>
        <fullName evidence="5">SSL2 DNA or RNA helicases of superfamily II</fullName>
    </submittedName>
</protein>
<dbReference type="InterPro" id="IPR027417">
    <property type="entry name" value="P-loop_NTPase"/>
</dbReference>
<dbReference type="Pfam" id="PF00271">
    <property type="entry name" value="Helicase_C"/>
    <property type="match status" value="1"/>
</dbReference>
<feature type="domain" description="Helicase C-terminal" evidence="2">
    <location>
        <begin position="233"/>
        <end position="379"/>
    </location>
</feature>
<dbReference type="Gene3D" id="3.40.50.300">
    <property type="entry name" value="P-loop containing nucleotide triphosphate hydrolases"/>
    <property type="match status" value="2"/>
</dbReference>
<dbReference type="SMART" id="SM00487">
    <property type="entry name" value="DEXDc"/>
    <property type="match status" value="1"/>
</dbReference>
<name>A0A6J7XH81_9CAUD</name>
<dbReference type="PANTHER" id="PTHR47396:SF1">
    <property type="entry name" value="ATP-DEPENDENT HELICASE IRC3-RELATED"/>
    <property type="match status" value="1"/>
</dbReference>
<accession>A0A6J7XH81</accession>
<dbReference type="Pfam" id="PF04851">
    <property type="entry name" value="ResIII"/>
    <property type="match status" value="1"/>
</dbReference>
<proteinExistence type="predicted"/>